<dbReference type="Gene3D" id="2.50.20.10">
    <property type="entry name" value="Lipoprotein localisation LolA/LolB/LppX"/>
    <property type="match status" value="1"/>
</dbReference>
<feature type="signal peptide" evidence="1">
    <location>
        <begin position="1"/>
        <end position="26"/>
    </location>
</feature>
<keyword evidence="3" id="KW-1185">Reference proteome</keyword>
<feature type="chain" id="PRO_5047508936" evidence="1">
    <location>
        <begin position="27"/>
        <end position="435"/>
    </location>
</feature>
<dbReference type="InterPro" id="IPR010752">
    <property type="entry name" value="DUF1329"/>
</dbReference>
<sequence length="435" mass="49339">MSNRTISGRCKLAALIGLLISSTALTDDNLDAEFNPLLSRYDANKLSAGTQIDSSNIADYRNWLDDSVADLIGDNALTLTLGPSLEIPIHPNYRKASRENLGGTVIGDAPGELFGYTGGRPFLKLEDSDPQAGLKAAWNMRYSYAPDETETEQFNWHYRDMRKDNIERTLKMYGALLRYKYRHTDKPIPALENNPSNLYTALYLQVKAPQDIRNTQLLIHRNEVDSVTEQAWMYMSSQRRVRRLATGQKTDAFLGSDIMIEDFLGYNGRIMDMDWQYLGSDELLLPIYGHSQLTNWQEPADESGFQLIEFSGAGHCFPNVTWQLRKVYRLEATPRDPGHPLSKRHYIIDAATYAPLLTRIYDNAGNLWKLSIAAASSSALHRPESRAWQGLMTEAVGMIDLQAEHCTTLQLKSRIARTPLRNRQFTTQHMRSQGR</sequence>
<evidence type="ECO:0000313" key="3">
    <source>
        <dbReference type="Proteomes" id="UP001059934"/>
    </source>
</evidence>
<dbReference type="EMBL" id="CP103416">
    <property type="protein sequence ID" value="UVW35408.1"/>
    <property type="molecule type" value="Genomic_DNA"/>
</dbReference>
<name>A0ABY5TNI1_9GAMM</name>
<accession>A0ABY5TNI1</accession>
<evidence type="ECO:0000313" key="2">
    <source>
        <dbReference type="EMBL" id="UVW35408.1"/>
    </source>
</evidence>
<protein>
    <submittedName>
        <fullName evidence="2">DUF1329 domain-containing protein</fullName>
    </submittedName>
</protein>
<keyword evidence="1" id="KW-0732">Signal</keyword>
<gene>
    <name evidence="2" type="ORF">NYF23_02075</name>
</gene>
<evidence type="ECO:0000256" key="1">
    <source>
        <dbReference type="SAM" id="SignalP"/>
    </source>
</evidence>
<organism evidence="2 3">
    <name type="scientific">SAR92 clade bacterium H455</name>
    <dbReference type="NCBI Taxonomy" id="2974818"/>
    <lineage>
        <taxon>Bacteria</taxon>
        <taxon>Pseudomonadati</taxon>
        <taxon>Pseudomonadota</taxon>
        <taxon>Gammaproteobacteria</taxon>
        <taxon>Cellvibrionales</taxon>
        <taxon>Porticoccaceae</taxon>
        <taxon>SAR92 clade</taxon>
    </lineage>
</organism>
<dbReference type="CDD" id="cd16329">
    <property type="entry name" value="LolA_like"/>
    <property type="match status" value="1"/>
</dbReference>
<proteinExistence type="predicted"/>
<dbReference type="Pfam" id="PF07044">
    <property type="entry name" value="DUF1329"/>
    <property type="match status" value="1"/>
</dbReference>
<dbReference type="Proteomes" id="UP001059934">
    <property type="component" value="Chromosome"/>
</dbReference>
<reference evidence="2" key="1">
    <citation type="submission" date="2022-08" db="EMBL/GenBank/DDBJ databases">
        <title>Catabolic pathway analysis in culturable SAR92 clade bacteria reveals their overlooked roles in DMSP degradation in coastal seas.</title>
        <authorList>
            <person name="He X."/>
            <person name="Zhang X."/>
            <person name="Zhang Y."/>
        </authorList>
    </citation>
    <scope>NUCLEOTIDE SEQUENCE</scope>
    <source>
        <strain evidence="2">H455</strain>
    </source>
</reference>